<sequence>MLTSGCFPAVLHVERDGPDDDLGQGAECPSQPSRESVVQETVPQVPDDDLREDDLDRQQTVIDGYWWGLAKRSIQLG</sequence>
<keyword evidence="3" id="KW-1185">Reference proteome</keyword>
<name>A0ABN3EWI1_9ACTN</name>
<gene>
    <name evidence="2" type="ORF">GCM10010430_69600</name>
</gene>
<protein>
    <submittedName>
        <fullName evidence="2">Uncharacterized protein</fullName>
    </submittedName>
</protein>
<dbReference type="Proteomes" id="UP001500305">
    <property type="component" value="Unassembled WGS sequence"/>
</dbReference>
<dbReference type="EMBL" id="BAAATR010000047">
    <property type="protein sequence ID" value="GAA2273728.1"/>
    <property type="molecule type" value="Genomic_DNA"/>
</dbReference>
<accession>A0ABN3EWI1</accession>
<organism evidence="2 3">
    <name type="scientific">Kitasatospora cystarginea</name>
    <dbReference type="NCBI Taxonomy" id="58350"/>
    <lineage>
        <taxon>Bacteria</taxon>
        <taxon>Bacillati</taxon>
        <taxon>Actinomycetota</taxon>
        <taxon>Actinomycetes</taxon>
        <taxon>Kitasatosporales</taxon>
        <taxon>Streptomycetaceae</taxon>
        <taxon>Kitasatospora</taxon>
    </lineage>
</organism>
<comment type="caution">
    <text evidence="2">The sequence shown here is derived from an EMBL/GenBank/DDBJ whole genome shotgun (WGS) entry which is preliminary data.</text>
</comment>
<feature type="compositionally biased region" description="Polar residues" evidence="1">
    <location>
        <begin position="30"/>
        <end position="42"/>
    </location>
</feature>
<reference evidence="2 3" key="1">
    <citation type="journal article" date="2019" name="Int. J. Syst. Evol. Microbiol.">
        <title>The Global Catalogue of Microorganisms (GCM) 10K type strain sequencing project: providing services to taxonomists for standard genome sequencing and annotation.</title>
        <authorList>
            <consortium name="The Broad Institute Genomics Platform"/>
            <consortium name="The Broad Institute Genome Sequencing Center for Infectious Disease"/>
            <person name="Wu L."/>
            <person name="Ma J."/>
        </authorList>
    </citation>
    <scope>NUCLEOTIDE SEQUENCE [LARGE SCALE GENOMIC DNA]</scope>
    <source>
        <strain evidence="2 3">JCM 7356</strain>
    </source>
</reference>
<proteinExistence type="predicted"/>
<evidence type="ECO:0000256" key="1">
    <source>
        <dbReference type="SAM" id="MobiDB-lite"/>
    </source>
</evidence>
<evidence type="ECO:0000313" key="2">
    <source>
        <dbReference type="EMBL" id="GAA2273728.1"/>
    </source>
</evidence>
<feature type="region of interest" description="Disordered" evidence="1">
    <location>
        <begin position="12"/>
        <end position="51"/>
    </location>
</feature>
<evidence type="ECO:0000313" key="3">
    <source>
        <dbReference type="Proteomes" id="UP001500305"/>
    </source>
</evidence>